<feature type="region of interest" description="Disordered" evidence="1">
    <location>
        <begin position="44"/>
        <end position="63"/>
    </location>
</feature>
<sequence>MASKRRNIFHKNKTQETTEIFHPFVIACPADPPTLAYLRLIRGHPRKKDDRKDPSGKVQGQAVDKTSGVVHCWTIKDSYEVLQTPGRVRLPAGGNTQSPVRPPLPNLHIVMEMTICQLKSCYEGRTCETVVKPKR</sequence>
<protein>
    <submittedName>
        <fullName evidence="2">Uncharacterized protein</fullName>
    </submittedName>
</protein>
<comment type="caution">
    <text evidence="2">The sequence shown here is derived from an EMBL/GenBank/DDBJ whole genome shotgun (WGS) entry which is preliminary data.</text>
</comment>
<evidence type="ECO:0000256" key="1">
    <source>
        <dbReference type="SAM" id="MobiDB-lite"/>
    </source>
</evidence>
<organism evidence="2 3">
    <name type="scientific">Ranatra chinensis</name>
    <dbReference type="NCBI Taxonomy" id="642074"/>
    <lineage>
        <taxon>Eukaryota</taxon>
        <taxon>Metazoa</taxon>
        <taxon>Ecdysozoa</taxon>
        <taxon>Arthropoda</taxon>
        <taxon>Hexapoda</taxon>
        <taxon>Insecta</taxon>
        <taxon>Pterygota</taxon>
        <taxon>Neoptera</taxon>
        <taxon>Paraneoptera</taxon>
        <taxon>Hemiptera</taxon>
        <taxon>Heteroptera</taxon>
        <taxon>Panheteroptera</taxon>
        <taxon>Nepomorpha</taxon>
        <taxon>Nepidae</taxon>
        <taxon>Ranatrinae</taxon>
        <taxon>Ranatra</taxon>
    </lineage>
</organism>
<name>A0ABD0YZP9_9HEMI</name>
<proteinExistence type="predicted"/>
<reference evidence="2 3" key="1">
    <citation type="submission" date="2024-07" db="EMBL/GenBank/DDBJ databases">
        <title>Chromosome-level genome assembly of the water stick insect Ranatra chinensis (Heteroptera: Nepidae).</title>
        <authorList>
            <person name="Liu X."/>
        </authorList>
    </citation>
    <scope>NUCLEOTIDE SEQUENCE [LARGE SCALE GENOMIC DNA]</scope>
    <source>
        <strain evidence="2">Cailab_2021Rc</strain>
        <tissue evidence="2">Muscle</tissue>
    </source>
</reference>
<evidence type="ECO:0000313" key="3">
    <source>
        <dbReference type="Proteomes" id="UP001558652"/>
    </source>
</evidence>
<dbReference type="Proteomes" id="UP001558652">
    <property type="component" value="Unassembled WGS sequence"/>
</dbReference>
<keyword evidence="3" id="KW-1185">Reference proteome</keyword>
<accession>A0ABD0YZP9</accession>
<dbReference type="EMBL" id="JBFDAA010000009">
    <property type="protein sequence ID" value="KAL1129338.1"/>
    <property type="molecule type" value="Genomic_DNA"/>
</dbReference>
<gene>
    <name evidence="2" type="ORF">AAG570_013867</name>
</gene>
<dbReference type="AlphaFoldDB" id="A0ABD0YZP9"/>
<evidence type="ECO:0000313" key="2">
    <source>
        <dbReference type="EMBL" id="KAL1129338.1"/>
    </source>
</evidence>